<evidence type="ECO:0000256" key="6">
    <source>
        <dbReference type="ARBA" id="ARBA00023136"/>
    </source>
</evidence>
<evidence type="ECO:0000259" key="8">
    <source>
        <dbReference type="PROSITE" id="PS50928"/>
    </source>
</evidence>
<dbReference type="GO" id="GO:0005886">
    <property type="term" value="C:plasma membrane"/>
    <property type="evidence" value="ECO:0007669"/>
    <property type="project" value="UniProtKB-SubCell"/>
</dbReference>
<comment type="similarity">
    <text evidence="7">Belongs to the binding-protein-dependent transport system permease family.</text>
</comment>
<keyword evidence="5 7" id="KW-1133">Transmembrane helix</keyword>
<dbReference type="SUPFAM" id="SSF161098">
    <property type="entry name" value="MetI-like"/>
    <property type="match status" value="1"/>
</dbReference>
<dbReference type="PANTHER" id="PTHR30465:SF66">
    <property type="entry name" value="INNER MEMBRANE ABC TRANSPORTER PERMEASE PROTEIN YEJB"/>
    <property type="match status" value="1"/>
</dbReference>
<feature type="transmembrane region" description="Helical" evidence="7">
    <location>
        <begin position="207"/>
        <end position="230"/>
    </location>
</feature>
<organism evidence="9 10">
    <name type="scientific">Luteolibacter ambystomatis</name>
    <dbReference type="NCBI Taxonomy" id="2824561"/>
    <lineage>
        <taxon>Bacteria</taxon>
        <taxon>Pseudomonadati</taxon>
        <taxon>Verrucomicrobiota</taxon>
        <taxon>Verrucomicrobiia</taxon>
        <taxon>Verrucomicrobiales</taxon>
        <taxon>Verrucomicrobiaceae</taxon>
        <taxon>Luteolibacter</taxon>
    </lineage>
</organism>
<sequence>MTAYFIRRLLLIPPTLVGITLLVFLIMRKAPGGPMEQSMSRLLGGEGKRTRAESGFSLKPAQVLEQEEKYNRDKPLMVAYFEWLGLKPRDLEKTGVEIPVGQKEAIIPVPATVFEAKVTLKDDGSAILEPVKDADLTGWKVRIRTPQEQAERWEKWLQGVPLRSEIGYRAVLYREGYDGLLQGSLGSSSKYQDPVWQMIVNRIPVSIYFGIISLIATYGICVPLGIVKAIKHRTWLDNLTSAAVFAGYAVPGYALGSLMVVFLGAKLGWFPIRGFTGDNFESLTLAGKIKDLYQHTAMPAICYLVGSFALTTMLMKNSLMDNLAADYVRTATAKGVSFPSAVFRHAFRNSLIPIATTFGNNVSLLVAGSMLIERVFDINGFGLLQFNAILERDEPLMMGVLFISSTLLLIGNILSDLCVALVDPRVTFK</sequence>
<evidence type="ECO:0000313" key="10">
    <source>
        <dbReference type="Proteomes" id="UP000676169"/>
    </source>
</evidence>
<accession>A0A975IXT6</accession>
<dbReference type="AlphaFoldDB" id="A0A975IXT6"/>
<dbReference type="EMBL" id="CP073100">
    <property type="protein sequence ID" value="QUE49681.1"/>
    <property type="molecule type" value="Genomic_DNA"/>
</dbReference>
<keyword evidence="6 7" id="KW-0472">Membrane</keyword>
<dbReference type="Pfam" id="PF00528">
    <property type="entry name" value="BPD_transp_1"/>
    <property type="match status" value="1"/>
</dbReference>
<feature type="transmembrane region" description="Helical" evidence="7">
    <location>
        <begin position="6"/>
        <end position="27"/>
    </location>
</feature>
<dbReference type="GO" id="GO:0042884">
    <property type="term" value="P:microcin transport"/>
    <property type="evidence" value="ECO:0007669"/>
    <property type="project" value="TreeGrafter"/>
</dbReference>
<feature type="transmembrane region" description="Helical" evidence="7">
    <location>
        <begin position="396"/>
        <end position="422"/>
    </location>
</feature>
<keyword evidence="3" id="KW-1003">Cell membrane</keyword>
<dbReference type="RefSeq" id="WP_211629770.1">
    <property type="nucleotide sequence ID" value="NZ_CP073100.1"/>
</dbReference>
<dbReference type="PANTHER" id="PTHR30465">
    <property type="entry name" value="INNER MEMBRANE ABC TRANSPORTER"/>
    <property type="match status" value="1"/>
</dbReference>
<dbReference type="Gene3D" id="1.10.3720.10">
    <property type="entry name" value="MetI-like"/>
    <property type="match status" value="1"/>
</dbReference>
<comment type="subcellular location">
    <subcellularLocation>
        <location evidence="1 7">Cell membrane</location>
        <topology evidence="1 7">Multi-pass membrane protein</topology>
    </subcellularLocation>
</comment>
<feature type="domain" description="ABC transmembrane type-1" evidence="8">
    <location>
        <begin position="203"/>
        <end position="419"/>
    </location>
</feature>
<evidence type="ECO:0000256" key="4">
    <source>
        <dbReference type="ARBA" id="ARBA00022692"/>
    </source>
</evidence>
<dbReference type="Proteomes" id="UP000676169">
    <property type="component" value="Chromosome"/>
</dbReference>
<evidence type="ECO:0000256" key="5">
    <source>
        <dbReference type="ARBA" id="ARBA00022989"/>
    </source>
</evidence>
<dbReference type="KEGG" id="lamb:KBB96_12445"/>
<dbReference type="InterPro" id="IPR000515">
    <property type="entry name" value="MetI-like"/>
</dbReference>
<evidence type="ECO:0000256" key="7">
    <source>
        <dbReference type="RuleBase" id="RU363032"/>
    </source>
</evidence>
<keyword evidence="4 7" id="KW-0812">Transmembrane</keyword>
<keyword evidence="2 7" id="KW-0813">Transport</keyword>
<protein>
    <submittedName>
        <fullName evidence="9">ABC transporter permease subunit</fullName>
    </submittedName>
</protein>
<name>A0A975IXT6_9BACT</name>
<dbReference type="PROSITE" id="PS50928">
    <property type="entry name" value="ABC_TM1"/>
    <property type="match status" value="1"/>
</dbReference>
<dbReference type="InterPro" id="IPR035906">
    <property type="entry name" value="MetI-like_sf"/>
</dbReference>
<reference evidence="9" key="1">
    <citation type="submission" date="2021-04" db="EMBL/GenBank/DDBJ databases">
        <title>Luteolibacter sp. 32A isolated from the skin of an Anderson's salamander (Ambystoma andersonii).</title>
        <authorList>
            <person name="Spergser J."/>
            <person name="Busse H.-J."/>
        </authorList>
    </citation>
    <scope>NUCLEOTIDE SEQUENCE</scope>
    <source>
        <strain evidence="9">32A</strain>
    </source>
</reference>
<feature type="transmembrane region" description="Helical" evidence="7">
    <location>
        <begin position="242"/>
        <end position="265"/>
    </location>
</feature>
<dbReference type="CDD" id="cd06261">
    <property type="entry name" value="TM_PBP2"/>
    <property type="match status" value="1"/>
</dbReference>
<evidence type="ECO:0000256" key="1">
    <source>
        <dbReference type="ARBA" id="ARBA00004651"/>
    </source>
</evidence>
<evidence type="ECO:0000313" key="9">
    <source>
        <dbReference type="EMBL" id="QUE49681.1"/>
    </source>
</evidence>
<dbReference type="GO" id="GO:0055085">
    <property type="term" value="P:transmembrane transport"/>
    <property type="evidence" value="ECO:0007669"/>
    <property type="project" value="InterPro"/>
</dbReference>
<gene>
    <name evidence="9" type="ORF">KBB96_12445</name>
</gene>
<keyword evidence="10" id="KW-1185">Reference proteome</keyword>
<proteinExistence type="inferred from homology"/>
<evidence type="ECO:0000256" key="3">
    <source>
        <dbReference type="ARBA" id="ARBA00022475"/>
    </source>
</evidence>
<evidence type="ECO:0000256" key="2">
    <source>
        <dbReference type="ARBA" id="ARBA00022448"/>
    </source>
</evidence>